<keyword evidence="10" id="KW-1185">Reference proteome</keyword>
<dbReference type="InterPro" id="IPR005282">
    <property type="entry name" value="LC_transporter"/>
</dbReference>
<dbReference type="Pfam" id="PF04193">
    <property type="entry name" value="PQ-loop"/>
    <property type="match status" value="2"/>
</dbReference>
<reference evidence="9 10" key="1">
    <citation type="submission" date="2012-05" db="EMBL/GenBank/DDBJ databases">
        <title>Recombination and specialization in a pathogen metapopulation.</title>
        <authorList>
            <person name="Gardiner A."/>
            <person name="Kemen E."/>
            <person name="Schultz-Larsen T."/>
            <person name="MacLean D."/>
            <person name="Van Oosterhout C."/>
            <person name="Jones J.D.G."/>
        </authorList>
    </citation>
    <scope>NUCLEOTIDE SEQUENCE [LARGE SCALE GENOMIC DNA]</scope>
    <source>
        <strain evidence="9 10">Ac Nc2</strain>
    </source>
</reference>
<dbReference type="SMART" id="SM00679">
    <property type="entry name" value="CTNS"/>
    <property type="match status" value="2"/>
</dbReference>
<dbReference type="InterPro" id="IPR006603">
    <property type="entry name" value="PQ-loop_rpt"/>
</dbReference>
<dbReference type="InParanoid" id="A0A024G7G8"/>
<keyword evidence="2" id="KW-0813">Transport</keyword>
<dbReference type="STRING" id="65357.A0A024G7G8"/>
<keyword evidence="7" id="KW-0325">Glycoprotein</keyword>
<evidence type="ECO:0000256" key="4">
    <source>
        <dbReference type="ARBA" id="ARBA00022737"/>
    </source>
</evidence>
<dbReference type="Gene3D" id="1.20.1280.290">
    <property type="match status" value="1"/>
</dbReference>
<evidence type="ECO:0000256" key="7">
    <source>
        <dbReference type="ARBA" id="ARBA00023180"/>
    </source>
</evidence>
<feature type="transmembrane region" description="Helical" evidence="8">
    <location>
        <begin position="49"/>
        <end position="67"/>
    </location>
</feature>
<dbReference type="AlphaFoldDB" id="A0A024G7G8"/>
<dbReference type="Proteomes" id="UP000053237">
    <property type="component" value="Unassembled WGS sequence"/>
</dbReference>
<dbReference type="PANTHER" id="PTHR13131:SF5">
    <property type="entry name" value="CYSTINOSIN"/>
    <property type="match status" value="1"/>
</dbReference>
<evidence type="ECO:0000256" key="5">
    <source>
        <dbReference type="ARBA" id="ARBA00022989"/>
    </source>
</evidence>
<evidence type="ECO:0000256" key="2">
    <source>
        <dbReference type="ARBA" id="ARBA00022448"/>
    </source>
</evidence>
<organism evidence="9 10">
    <name type="scientific">Albugo candida</name>
    <dbReference type="NCBI Taxonomy" id="65357"/>
    <lineage>
        <taxon>Eukaryota</taxon>
        <taxon>Sar</taxon>
        <taxon>Stramenopiles</taxon>
        <taxon>Oomycota</taxon>
        <taxon>Peronosporomycetes</taxon>
        <taxon>Albuginales</taxon>
        <taxon>Albuginaceae</taxon>
        <taxon>Albugo</taxon>
    </lineage>
</organism>
<evidence type="ECO:0000256" key="6">
    <source>
        <dbReference type="ARBA" id="ARBA00023136"/>
    </source>
</evidence>
<feature type="transmembrane region" description="Helical" evidence="8">
    <location>
        <begin position="227"/>
        <end position="248"/>
    </location>
</feature>
<accession>A0A024G7G8</accession>
<evidence type="ECO:0000256" key="3">
    <source>
        <dbReference type="ARBA" id="ARBA00022692"/>
    </source>
</evidence>
<evidence type="ECO:0000256" key="8">
    <source>
        <dbReference type="SAM" id="Phobius"/>
    </source>
</evidence>
<dbReference type="GO" id="GO:0005774">
    <property type="term" value="C:vacuolar membrane"/>
    <property type="evidence" value="ECO:0007669"/>
    <property type="project" value="TreeGrafter"/>
</dbReference>
<protein>
    <recommendedName>
        <fullName evidence="11">Cystinosin</fullName>
    </recommendedName>
</protein>
<feature type="transmembrane region" description="Helical" evidence="8">
    <location>
        <begin position="88"/>
        <end position="106"/>
    </location>
</feature>
<keyword evidence="3 8" id="KW-0812">Transmembrane</keyword>
<evidence type="ECO:0008006" key="11">
    <source>
        <dbReference type="Google" id="ProtNLM"/>
    </source>
</evidence>
<dbReference type="FunFam" id="1.20.1280.290:FF:000023">
    <property type="entry name" value="Cystinosin homolog"/>
    <property type="match status" value="1"/>
</dbReference>
<dbReference type="PANTHER" id="PTHR13131">
    <property type="entry name" value="CYSTINOSIN"/>
    <property type="match status" value="1"/>
</dbReference>
<keyword evidence="6 8" id="KW-0472">Membrane</keyword>
<keyword evidence="4" id="KW-0677">Repeat</keyword>
<evidence type="ECO:0000313" key="10">
    <source>
        <dbReference type="Proteomes" id="UP000053237"/>
    </source>
</evidence>
<sequence length="310" mass="35349">MNFYDIESVNGYPSERVRVLSVSALILLTGVVLGLLLDANQNIPKPYNRISSIIGWIYFMCWSISFYPQIILNYQRKTVVGLSLDYTVLNLLGFSCYAAFNCAFYYSSTVQKQYMEQHHGNRNAVELNDVFFSLHATLLIAVSLYQCMIYPRGNQRVSKATLTWTSGTILTSVIFGMTIWISGNEHCSFFKVINLLYLLSYVKLCTTLTKNIPQILLNQSRQSTVGWTIWNVLLDIAGGFLSFGQQALDSWSTNDWGALTGNPVKFGLGFVSILVDTVFIVQHYVLYAERQQTTDKMEKRPFLYDLENRK</sequence>
<gene>
    <name evidence="9" type="ORF">BN9_032590</name>
</gene>
<feature type="transmembrane region" description="Helical" evidence="8">
    <location>
        <begin position="19"/>
        <end position="37"/>
    </location>
</feature>
<dbReference type="EMBL" id="CAIX01000034">
    <property type="protein sequence ID" value="CCI42475.1"/>
    <property type="molecule type" value="Genomic_DNA"/>
</dbReference>
<evidence type="ECO:0000313" key="9">
    <source>
        <dbReference type="EMBL" id="CCI42475.1"/>
    </source>
</evidence>
<comment type="caution">
    <text evidence="9">The sequence shown here is derived from an EMBL/GenBank/DDBJ whole genome shotgun (WGS) entry which is preliminary data.</text>
</comment>
<proteinExistence type="predicted"/>
<name>A0A024G7G8_9STRA</name>
<dbReference type="GO" id="GO:0015184">
    <property type="term" value="F:L-cystine transmembrane transporter activity"/>
    <property type="evidence" value="ECO:0007669"/>
    <property type="project" value="TreeGrafter"/>
</dbReference>
<dbReference type="NCBIfam" id="TIGR00951">
    <property type="entry name" value="2A43"/>
    <property type="match status" value="1"/>
</dbReference>
<feature type="transmembrane region" description="Helical" evidence="8">
    <location>
        <begin position="162"/>
        <end position="182"/>
    </location>
</feature>
<dbReference type="GO" id="GO:0012505">
    <property type="term" value="C:endomembrane system"/>
    <property type="evidence" value="ECO:0007669"/>
    <property type="project" value="UniProtKB-SubCell"/>
</dbReference>
<feature type="transmembrane region" description="Helical" evidence="8">
    <location>
        <begin position="130"/>
        <end position="150"/>
    </location>
</feature>
<feature type="transmembrane region" description="Helical" evidence="8">
    <location>
        <begin position="268"/>
        <end position="287"/>
    </location>
</feature>
<evidence type="ECO:0000256" key="1">
    <source>
        <dbReference type="ARBA" id="ARBA00004127"/>
    </source>
</evidence>
<keyword evidence="5 8" id="KW-1133">Transmembrane helix</keyword>
<dbReference type="OrthoDB" id="75720at2759"/>
<comment type="subcellular location">
    <subcellularLocation>
        <location evidence="1">Endomembrane system</location>
        <topology evidence="1">Multi-pass membrane protein</topology>
    </subcellularLocation>
</comment>